<protein>
    <recommendedName>
        <fullName evidence="9">Homeobox domain-containing protein</fullName>
    </recommendedName>
</protein>
<gene>
    <name evidence="10" type="ORF">GPM918_LOCUS8533</name>
    <name evidence="11" type="ORF">SRO942_LOCUS8533</name>
</gene>
<evidence type="ECO:0000256" key="7">
    <source>
        <dbReference type="PROSITE-ProRule" id="PRU00108"/>
    </source>
</evidence>
<evidence type="ECO:0000256" key="6">
    <source>
        <dbReference type="ARBA" id="ARBA00038425"/>
    </source>
</evidence>
<dbReference type="EMBL" id="CAJOBC010001497">
    <property type="protein sequence ID" value="CAF3681836.1"/>
    <property type="molecule type" value="Genomic_DNA"/>
</dbReference>
<dbReference type="Proteomes" id="UP000663829">
    <property type="component" value="Unassembled WGS sequence"/>
</dbReference>
<dbReference type="GO" id="GO:0000981">
    <property type="term" value="F:DNA-binding transcription factor activity, RNA polymerase II-specific"/>
    <property type="evidence" value="ECO:0007669"/>
    <property type="project" value="InterPro"/>
</dbReference>
<dbReference type="SUPFAM" id="SSF46689">
    <property type="entry name" value="Homeodomain-like"/>
    <property type="match status" value="1"/>
</dbReference>
<evidence type="ECO:0000313" key="12">
    <source>
        <dbReference type="Proteomes" id="UP000663829"/>
    </source>
</evidence>
<feature type="DNA-binding region" description="Homeobox" evidence="7">
    <location>
        <begin position="109"/>
        <end position="168"/>
    </location>
</feature>
<keyword evidence="2" id="KW-0217">Developmental protein</keyword>
<dbReference type="PRINTS" id="PR00024">
    <property type="entry name" value="HOMEOBOX"/>
</dbReference>
<dbReference type="AlphaFoldDB" id="A0A813ZGE5"/>
<dbReference type="PANTHER" id="PTHR24338:SF0">
    <property type="entry name" value="MUSCLE SEGMENTATION HOMEOBOX"/>
    <property type="match status" value="1"/>
</dbReference>
<comment type="subcellular location">
    <subcellularLocation>
        <location evidence="1 7 8">Nucleus</location>
    </subcellularLocation>
</comment>
<dbReference type="Pfam" id="PF00046">
    <property type="entry name" value="Homeodomain"/>
    <property type="match status" value="1"/>
</dbReference>
<keyword evidence="4 7" id="KW-0371">Homeobox</keyword>
<dbReference type="SMART" id="SM00389">
    <property type="entry name" value="HOX"/>
    <property type="match status" value="1"/>
</dbReference>
<reference evidence="10" key="1">
    <citation type="submission" date="2021-02" db="EMBL/GenBank/DDBJ databases">
        <authorList>
            <person name="Nowell W R."/>
        </authorList>
    </citation>
    <scope>NUCLEOTIDE SEQUENCE</scope>
</reference>
<keyword evidence="3 7" id="KW-0238">DNA-binding</keyword>
<dbReference type="EMBL" id="CAJNOQ010001497">
    <property type="protein sequence ID" value="CAF0899040.1"/>
    <property type="molecule type" value="Genomic_DNA"/>
</dbReference>
<dbReference type="InterPro" id="IPR009057">
    <property type="entry name" value="Homeodomain-like_sf"/>
</dbReference>
<evidence type="ECO:0000313" key="11">
    <source>
        <dbReference type="EMBL" id="CAF3681836.1"/>
    </source>
</evidence>
<dbReference type="InterPro" id="IPR050674">
    <property type="entry name" value="Msh_Homeobox_Regulators"/>
</dbReference>
<dbReference type="InterPro" id="IPR001356">
    <property type="entry name" value="HD"/>
</dbReference>
<evidence type="ECO:0000313" key="10">
    <source>
        <dbReference type="EMBL" id="CAF0899040.1"/>
    </source>
</evidence>
<dbReference type="PROSITE" id="PS00027">
    <property type="entry name" value="HOMEOBOX_1"/>
    <property type="match status" value="1"/>
</dbReference>
<dbReference type="Gene3D" id="1.10.10.60">
    <property type="entry name" value="Homeodomain-like"/>
    <property type="match status" value="1"/>
</dbReference>
<proteinExistence type="inferred from homology"/>
<dbReference type="PANTHER" id="PTHR24338">
    <property type="entry name" value="HOMEOBOX PROTEIN MSX"/>
    <property type="match status" value="1"/>
</dbReference>
<evidence type="ECO:0000256" key="3">
    <source>
        <dbReference type="ARBA" id="ARBA00023125"/>
    </source>
</evidence>
<evidence type="ECO:0000256" key="5">
    <source>
        <dbReference type="ARBA" id="ARBA00023242"/>
    </source>
</evidence>
<dbReference type="InterPro" id="IPR017970">
    <property type="entry name" value="Homeobox_CS"/>
</dbReference>
<dbReference type="Proteomes" id="UP000681722">
    <property type="component" value="Unassembled WGS sequence"/>
</dbReference>
<evidence type="ECO:0000256" key="4">
    <source>
        <dbReference type="ARBA" id="ARBA00023155"/>
    </source>
</evidence>
<keyword evidence="5 7" id="KW-0539">Nucleus</keyword>
<feature type="domain" description="Homeobox" evidence="9">
    <location>
        <begin position="107"/>
        <end position="167"/>
    </location>
</feature>
<comment type="caution">
    <text evidence="10">The sequence shown here is derived from an EMBL/GenBank/DDBJ whole genome shotgun (WGS) entry which is preliminary data.</text>
</comment>
<sequence length="216" mass="24790">MFTGSEQLLSKMSKSKKDFSVAFLLSKTSKKHRTTDNNNNCEDEFSCHSNGTSPISSIESSLTSPQHNLDILNSTPWNNSTLWFPTTSDQNECSKLNSTVCPLRKHKSNRKPRTPFTTTQLLALEKKFNERHYLSIAERAEFSAALGLTETQVKIWFQNRRAKEKRLAEAEIEKFRFIQIKGRLVQQFDLAVNNQHHNDSMAAAHLYNYISANSFR</sequence>
<dbReference type="GO" id="GO:0048598">
    <property type="term" value="P:embryonic morphogenesis"/>
    <property type="evidence" value="ECO:0007669"/>
    <property type="project" value="TreeGrafter"/>
</dbReference>
<dbReference type="GO" id="GO:0000977">
    <property type="term" value="F:RNA polymerase II transcription regulatory region sequence-specific DNA binding"/>
    <property type="evidence" value="ECO:0007669"/>
    <property type="project" value="TreeGrafter"/>
</dbReference>
<comment type="similarity">
    <text evidence="6">Belongs to the Msh homeobox family.</text>
</comment>
<dbReference type="OrthoDB" id="6159439at2759"/>
<evidence type="ECO:0000256" key="2">
    <source>
        <dbReference type="ARBA" id="ARBA00022473"/>
    </source>
</evidence>
<dbReference type="PROSITE" id="PS50071">
    <property type="entry name" value="HOMEOBOX_2"/>
    <property type="match status" value="1"/>
</dbReference>
<organism evidence="10 12">
    <name type="scientific">Didymodactylos carnosus</name>
    <dbReference type="NCBI Taxonomy" id="1234261"/>
    <lineage>
        <taxon>Eukaryota</taxon>
        <taxon>Metazoa</taxon>
        <taxon>Spiralia</taxon>
        <taxon>Gnathifera</taxon>
        <taxon>Rotifera</taxon>
        <taxon>Eurotatoria</taxon>
        <taxon>Bdelloidea</taxon>
        <taxon>Philodinida</taxon>
        <taxon>Philodinidae</taxon>
        <taxon>Didymodactylos</taxon>
    </lineage>
</organism>
<accession>A0A813ZGE5</accession>
<keyword evidence="12" id="KW-1185">Reference proteome</keyword>
<dbReference type="PRINTS" id="PR00031">
    <property type="entry name" value="HTHREPRESSR"/>
</dbReference>
<dbReference type="InterPro" id="IPR000047">
    <property type="entry name" value="HTH_motif"/>
</dbReference>
<dbReference type="InterPro" id="IPR020479">
    <property type="entry name" value="HD_metazoa"/>
</dbReference>
<name>A0A813ZGE5_9BILA</name>
<evidence type="ECO:0000256" key="1">
    <source>
        <dbReference type="ARBA" id="ARBA00004123"/>
    </source>
</evidence>
<dbReference type="CDD" id="cd00086">
    <property type="entry name" value="homeodomain"/>
    <property type="match status" value="1"/>
</dbReference>
<dbReference type="GO" id="GO:0005634">
    <property type="term" value="C:nucleus"/>
    <property type="evidence" value="ECO:0007669"/>
    <property type="project" value="UniProtKB-SubCell"/>
</dbReference>
<evidence type="ECO:0000256" key="8">
    <source>
        <dbReference type="RuleBase" id="RU000682"/>
    </source>
</evidence>
<evidence type="ECO:0000259" key="9">
    <source>
        <dbReference type="PROSITE" id="PS50071"/>
    </source>
</evidence>